<sequence>MQIISLQPEITINLTSQQTVNQLENKYYLPRIPEDFTDVWTTRLLDSVETQTDHTDLFARFRLTKEYLDVILFIRSQSGQKDILKIKTKDEYPVFGSMIEESKVISVVFQKFNQNKFSYSAYLFYPQQQEEEINIYLQNQKQYLKLYDSVSQKLEVYLLGSQQQKQQEIKNGGKILYSKTNYHLRILCLVQNQSVLEHHVEYDELILQTISDIDNVDQIQYINKKYDRKLCSLQDFCIFSSNPKIVIDHIENTINQSNLCYLQFNKESKELIQVQKINSDQGCAFKVIVGYQVDISAKKPCIKQILTFLTPSLPLTNYQINSNSNELIEAKTCKIQYIALSANNSVICFSYPVQKKLQLHVFHVQTGSHTKISSDSLLGYLNTSQMNQKQVQQQQLDATQFASRICKYLIAGNKITSNQLAEYYSYYHALYWRQIITKQQPKLYVQSYSLLWAVPSANQLEMEVYLIKCLPLIPTEMILCQKIKLQQTDNYIRLLDFINQDKEFYQAGSKHSSRLQDYQFYTKLDPKNFFALSQEDLSTTITIESSQCVALCTDDVMEEYKQLNSAQTSTNISSFEDLSSNASPGLSRTTSFVKTFKGNRIQQLVLFSDDITIPIFTNHEVSLCLNTRQHIKNPSFFTSNNLLFWQMPIKQIYKQTNNILVSIDFHKSINKVLTSYDNSALTNIYDISQYAINQVLFTSQIYDELSQSFCSLSVHPIKILQSVKKQVEEISSGQNKLASYYRYISDLIQQIVKLYQVQSGEFLSILKALLGQDLCKYIDEHLNDVNNLAYHLINYLTFETLQYIPEISSILYISLCKLSLVIQKTFQLVDVRTSSILPHCYEYIIADYIMYQSIFNKLDQSTKQSIVKLVPYPVYTDYSKDHPLAKMYSFTLYLQQQILGNFLESDQLFLKCLRLKNQVDVHSVTTSWEQLQYYRIFDKSLKQIIRILNGVQNKEKECVQQLTDASSGVDVIFRISNALCKIKYIAQQFISQESSYLQLLQQNQLHALTVASEIIQCIQLDDSIADNVYGNQNSPQLFMGLPQWLLNKSLAEFDNLQISNQLPYSFQDYGDLNSVSQIINENQAILTCKTGKKKIFETELLQNVYVPYQLKREKAPCLDLKELKVKCQDVKATDPLLIQSLKWDIDVVLTVLQKEEITTKFNSLQLVNKLESVLRITNADVCQQLIDYYQKQKHEVKQLALQQTMTHAEMKPYLSCKQIAGKQLQQVKIDSHQKLTAVQLQTQLSQRTLQKYAEQLDLINIFSACINLPENMHYFGCSSAFELITMLMK</sequence>
<dbReference type="EMBL" id="CATOUU010001130">
    <property type="protein sequence ID" value="CAI9974015.1"/>
    <property type="molecule type" value="Genomic_DNA"/>
</dbReference>
<reference evidence="2 3" key="2">
    <citation type="submission" date="2024-07" db="EMBL/GenBank/DDBJ databases">
        <authorList>
            <person name="Akdeniz Z."/>
        </authorList>
    </citation>
    <scope>NUCLEOTIDE SEQUENCE [LARGE SCALE GENOMIC DNA]</scope>
</reference>
<evidence type="ECO:0000313" key="1">
    <source>
        <dbReference type="EMBL" id="CAI9974015.1"/>
    </source>
</evidence>
<protein>
    <submittedName>
        <fullName evidence="1">Uncharacterized protein</fullName>
    </submittedName>
</protein>
<evidence type="ECO:0000313" key="2">
    <source>
        <dbReference type="EMBL" id="CAL6106756.1"/>
    </source>
</evidence>
<organism evidence="1">
    <name type="scientific">Hexamita inflata</name>
    <dbReference type="NCBI Taxonomy" id="28002"/>
    <lineage>
        <taxon>Eukaryota</taxon>
        <taxon>Metamonada</taxon>
        <taxon>Diplomonadida</taxon>
        <taxon>Hexamitidae</taxon>
        <taxon>Hexamitinae</taxon>
        <taxon>Hexamita</taxon>
    </lineage>
</organism>
<name>A0AA86RWR1_9EUKA</name>
<accession>A0AA86RWR1</accession>
<evidence type="ECO:0000313" key="3">
    <source>
        <dbReference type="Proteomes" id="UP001642409"/>
    </source>
</evidence>
<dbReference type="Proteomes" id="UP001642409">
    <property type="component" value="Unassembled WGS sequence"/>
</dbReference>
<reference evidence="1" key="1">
    <citation type="submission" date="2023-06" db="EMBL/GenBank/DDBJ databases">
        <authorList>
            <person name="Kurt Z."/>
        </authorList>
    </citation>
    <scope>NUCLEOTIDE SEQUENCE</scope>
</reference>
<comment type="caution">
    <text evidence="1">The sequence shown here is derived from an EMBL/GenBank/DDBJ whole genome shotgun (WGS) entry which is preliminary data.</text>
</comment>
<keyword evidence="3" id="KW-1185">Reference proteome</keyword>
<gene>
    <name evidence="1" type="ORF">HINF_LOCUS61660</name>
    <name evidence="2" type="ORF">HINF_LOCUS73919</name>
</gene>
<dbReference type="EMBL" id="CAXDID020000616">
    <property type="protein sequence ID" value="CAL6106756.1"/>
    <property type="molecule type" value="Genomic_DNA"/>
</dbReference>
<proteinExistence type="predicted"/>